<proteinExistence type="predicted"/>
<evidence type="ECO:0000256" key="1">
    <source>
        <dbReference type="SAM" id="Coils"/>
    </source>
</evidence>
<evidence type="ECO:0000256" key="2">
    <source>
        <dbReference type="SAM" id="MobiDB-lite"/>
    </source>
</evidence>
<protein>
    <submittedName>
        <fullName evidence="3">Uncharacterized protein</fullName>
    </submittedName>
</protein>
<dbReference type="RefSeq" id="WP_369229548.1">
    <property type="nucleotide sequence ID" value="NZ_CP163435.1"/>
</dbReference>
<feature type="region of interest" description="Disordered" evidence="2">
    <location>
        <begin position="90"/>
        <end position="121"/>
    </location>
</feature>
<dbReference type="AlphaFoldDB" id="A0AB39NZY4"/>
<sequence length="121" mass="13652">MNVQLLLDNLAEQEQQIAAEAEKLRGRIEELTGQIGELDRQLEELKITRKTRDGLAGEIAHLESGLPNNPAYQQVLKRFVELGLFAETEPRPFAHHPRETSITPRTAHLTQANTRNGHQPT</sequence>
<organism evidence="3">
    <name type="scientific">Streptomyces sp. R21</name>
    <dbReference type="NCBI Taxonomy" id="3238627"/>
    <lineage>
        <taxon>Bacteria</taxon>
        <taxon>Bacillati</taxon>
        <taxon>Actinomycetota</taxon>
        <taxon>Actinomycetes</taxon>
        <taxon>Kitasatosporales</taxon>
        <taxon>Streptomycetaceae</taxon>
        <taxon>Streptomyces</taxon>
    </lineage>
</organism>
<feature type="compositionally biased region" description="Basic and acidic residues" evidence="2">
    <location>
        <begin position="90"/>
        <end position="99"/>
    </location>
</feature>
<accession>A0AB39NZY4</accession>
<reference evidence="3" key="1">
    <citation type="submission" date="2024-07" db="EMBL/GenBank/DDBJ databases">
        <authorList>
            <person name="Yu S.T."/>
        </authorList>
    </citation>
    <scope>NUCLEOTIDE SEQUENCE</scope>
    <source>
        <strain evidence="3">R21</strain>
    </source>
</reference>
<dbReference type="EMBL" id="CP163435">
    <property type="protein sequence ID" value="XDQ23639.1"/>
    <property type="molecule type" value="Genomic_DNA"/>
</dbReference>
<name>A0AB39NZY4_9ACTN</name>
<feature type="coiled-coil region" evidence="1">
    <location>
        <begin position="3"/>
        <end position="48"/>
    </location>
</feature>
<gene>
    <name evidence="3" type="ORF">AB5J56_02520</name>
</gene>
<evidence type="ECO:0000313" key="3">
    <source>
        <dbReference type="EMBL" id="XDQ23639.1"/>
    </source>
</evidence>
<keyword evidence="1" id="KW-0175">Coiled coil</keyword>
<feature type="compositionally biased region" description="Polar residues" evidence="2">
    <location>
        <begin position="100"/>
        <end position="121"/>
    </location>
</feature>